<sequence>MMDQLEKMHGPIQRGVSPSHDEVVLVISQCGQIDAKPTCDGPMNSPTPVLVQIWHMQHGNIPCPQPSTKCKCHYDRIGQTLLGHQTSIVELPGGEEEDSFPSQPLYIKLEQKAYEGATLAPPVGAAEESICAQFGEATPIRYWILFALIFIPNRDGRGVYGSRFVSSFILGREKAGSPLTRRQFEFTNEASPMANGEECLLVYHKIWQHSSPAVWLLATSDHNSETAVHLVRPASRDCPNGQLSRKKFLEVYSSFFPQGNAEKFCEHVFRTFDSDNSGKIDFKEFLLAINITSAGKPEQKLEWAFAMYDVNGDGTIEPTEMIEIIQAIYNMVGPALAVNDAEDTPAKRTQEIFSKMDENKDGVLSKPEFIKGCMSDEFLYQMLTADTNPPGE</sequence>
<dbReference type="Pfam" id="PF13499">
    <property type="entry name" value="EF-hand_7"/>
    <property type="match status" value="1"/>
</dbReference>
<evidence type="ECO:0000256" key="1">
    <source>
        <dbReference type="ARBA" id="ARBA00006049"/>
    </source>
</evidence>
<dbReference type="InterPro" id="IPR002048">
    <property type="entry name" value="EF_hand_dom"/>
</dbReference>
<dbReference type="Gene3D" id="1.10.238.10">
    <property type="entry name" value="EF-hand"/>
    <property type="match status" value="2"/>
</dbReference>
<comment type="caution">
    <text evidence="6">The sequence shown here is derived from an EMBL/GenBank/DDBJ whole genome shotgun (WGS) entry which is preliminary data.</text>
</comment>
<keyword evidence="4" id="KW-0106">Calcium</keyword>
<dbReference type="PRINTS" id="PR00450">
    <property type="entry name" value="RECOVERIN"/>
</dbReference>
<dbReference type="Proteomes" id="UP001208570">
    <property type="component" value="Unassembled WGS sequence"/>
</dbReference>
<protein>
    <recommendedName>
        <fullName evidence="5">EF-hand domain-containing protein</fullName>
    </recommendedName>
</protein>
<dbReference type="EMBL" id="JAODUP010000359">
    <property type="protein sequence ID" value="KAK2151555.1"/>
    <property type="molecule type" value="Genomic_DNA"/>
</dbReference>
<dbReference type="InterPro" id="IPR028846">
    <property type="entry name" value="Recoverin"/>
</dbReference>
<dbReference type="Pfam" id="PF13833">
    <property type="entry name" value="EF-hand_8"/>
    <property type="match status" value="1"/>
</dbReference>
<evidence type="ECO:0000313" key="6">
    <source>
        <dbReference type="EMBL" id="KAK2151555.1"/>
    </source>
</evidence>
<evidence type="ECO:0000256" key="4">
    <source>
        <dbReference type="ARBA" id="ARBA00022837"/>
    </source>
</evidence>
<evidence type="ECO:0000313" key="7">
    <source>
        <dbReference type="Proteomes" id="UP001208570"/>
    </source>
</evidence>
<keyword evidence="2" id="KW-0479">Metal-binding</keyword>
<dbReference type="SUPFAM" id="SSF47473">
    <property type="entry name" value="EF-hand"/>
    <property type="match status" value="1"/>
</dbReference>
<dbReference type="InterPro" id="IPR018247">
    <property type="entry name" value="EF_Hand_1_Ca_BS"/>
</dbReference>
<evidence type="ECO:0000259" key="5">
    <source>
        <dbReference type="PROSITE" id="PS50222"/>
    </source>
</evidence>
<dbReference type="PANTHER" id="PTHR23055">
    <property type="entry name" value="CALCIUM BINDING PROTEINS"/>
    <property type="match status" value="1"/>
</dbReference>
<proteinExistence type="inferred from homology"/>
<dbReference type="AlphaFoldDB" id="A0AAD9MZV4"/>
<feature type="domain" description="EF-hand" evidence="5">
    <location>
        <begin position="344"/>
        <end position="379"/>
    </location>
</feature>
<gene>
    <name evidence="6" type="ORF">LSH36_359g02030</name>
</gene>
<dbReference type="CDD" id="cd00051">
    <property type="entry name" value="EFh"/>
    <property type="match status" value="2"/>
</dbReference>
<comment type="similarity">
    <text evidence="1">Belongs to the recoverin family.</text>
</comment>
<feature type="domain" description="EF-hand" evidence="5">
    <location>
        <begin position="296"/>
        <end position="331"/>
    </location>
</feature>
<evidence type="ECO:0000256" key="2">
    <source>
        <dbReference type="ARBA" id="ARBA00022723"/>
    </source>
</evidence>
<feature type="domain" description="EF-hand" evidence="5">
    <location>
        <begin position="260"/>
        <end position="295"/>
    </location>
</feature>
<dbReference type="GO" id="GO:0005509">
    <property type="term" value="F:calcium ion binding"/>
    <property type="evidence" value="ECO:0007669"/>
    <property type="project" value="InterPro"/>
</dbReference>
<dbReference type="FunFam" id="1.10.238.10:FF:000009">
    <property type="entry name" value="Visinin-like protein 1"/>
    <property type="match status" value="1"/>
</dbReference>
<organism evidence="6 7">
    <name type="scientific">Paralvinella palmiformis</name>
    <dbReference type="NCBI Taxonomy" id="53620"/>
    <lineage>
        <taxon>Eukaryota</taxon>
        <taxon>Metazoa</taxon>
        <taxon>Spiralia</taxon>
        <taxon>Lophotrochozoa</taxon>
        <taxon>Annelida</taxon>
        <taxon>Polychaeta</taxon>
        <taxon>Sedentaria</taxon>
        <taxon>Canalipalpata</taxon>
        <taxon>Terebellida</taxon>
        <taxon>Terebelliformia</taxon>
        <taxon>Alvinellidae</taxon>
        <taxon>Paralvinella</taxon>
    </lineage>
</organism>
<dbReference type="InterPro" id="IPR011992">
    <property type="entry name" value="EF-hand-dom_pair"/>
</dbReference>
<dbReference type="PROSITE" id="PS50222">
    <property type="entry name" value="EF_HAND_2"/>
    <property type="match status" value="3"/>
</dbReference>
<reference evidence="6" key="1">
    <citation type="journal article" date="2023" name="Mol. Biol. Evol.">
        <title>Third-Generation Sequencing Reveals the Adaptive Role of the Epigenome in Three Deep-Sea Polychaetes.</title>
        <authorList>
            <person name="Perez M."/>
            <person name="Aroh O."/>
            <person name="Sun Y."/>
            <person name="Lan Y."/>
            <person name="Juniper S.K."/>
            <person name="Young C.R."/>
            <person name="Angers B."/>
            <person name="Qian P.Y."/>
        </authorList>
    </citation>
    <scope>NUCLEOTIDE SEQUENCE</scope>
    <source>
        <strain evidence="6">P08H-3</strain>
    </source>
</reference>
<accession>A0AAD9MZV4</accession>
<name>A0AAD9MZV4_9ANNE</name>
<evidence type="ECO:0000256" key="3">
    <source>
        <dbReference type="ARBA" id="ARBA00022737"/>
    </source>
</evidence>
<dbReference type="SMART" id="SM00054">
    <property type="entry name" value="EFh"/>
    <property type="match status" value="3"/>
</dbReference>
<dbReference type="PROSITE" id="PS00018">
    <property type="entry name" value="EF_HAND_1"/>
    <property type="match status" value="3"/>
</dbReference>
<dbReference type="PANTHER" id="PTHR23055:SF69">
    <property type="entry name" value="NEURONAL CALCIUM SENSOR 2"/>
    <property type="match status" value="1"/>
</dbReference>
<keyword evidence="7" id="KW-1185">Reference proteome</keyword>
<keyword evidence="3" id="KW-0677">Repeat</keyword>